<evidence type="ECO:0000313" key="2">
    <source>
        <dbReference type="EMBL" id="GEU39094.1"/>
    </source>
</evidence>
<dbReference type="GO" id="GO:0003964">
    <property type="term" value="F:RNA-directed DNA polymerase activity"/>
    <property type="evidence" value="ECO:0007669"/>
    <property type="project" value="UniProtKB-KW"/>
</dbReference>
<gene>
    <name evidence="2" type="ORF">Tci_011072</name>
</gene>
<name>A0A6L2JU19_TANCI</name>
<reference evidence="2" key="1">
    <citation type="journal article" date="2019" name="Sci. Rep.">
        <title>Draft genome of Tanacetum cinerariifolium, the natural source of mosquito coil.</title>
        <authorList>
            <person name="Yamashiro T."/>
            <person name="Shiraishi A."/>
            <person name="Satake H."/>
            <person name="Nakayama K."/>
        </authorList>
    </citation>
    <scope>NUCLEOTIDE SEQUENCE</scope>
</reference>
<protein>
    <submittedName>
        <fullName evidence="2">Reverse transcriptase domain-containing protein</fullName>
    </submittedName>
</protein>
<accession>A0A6L2JU19</accession>
<keyword evidence="2" id="KW-0548">Nucleotidyltransferase</keyword>
<dbReference type="EMBL" id="BKCJ010001131">
    <property type="protein sequence ID" value="GEU39094.1"/>
    <property type="molecule type" value="Genomic_DNA"/>
</dbReference>
<organism evidence="2">
    <name type="scientific">Tanacetum cinerariifolium</name>
    <name type="common">Dalmatian daisy</name>
    <name type="synonym">Chrysanthemum cinerariifolium</name>
    <dbReference type="NCBI Taxonomy" id="118510"/>
    <lineage>
        <taxon>Eukaryota</taxon>
        <taxon>Viridiplantae</taxon>
        <taxon>Streptophyta</taxon>
        <taxon>Embryophyta</taxon>
        <taxon>Tracheophyta</taxon>
        <taxon>Spermatophyta</taxon>
        <taxon>Magnoliopsida</taxon>
        <taxon>eudicotyledons</taxon>
        <taxon>Gunneridae</taxon>
        <taxon>Pentapetalae</taxon>
        <taxon>asterids</taxon>
        <taxon>campanulids</taxon>
        <taxon>Asterales</taxon>
        <taxon>Asteraceae</taxon>
        <taxon>Asteroideae</taxon>
        <taxon>Anthemideae</taxon>
        <taxon>Anthemidinae</taxon>
        <taxon>Tanacetum</taxon>
    </lineage>
</organism>
<keyword evidence="2" id="KW-0808">Transferase</keyword>
<keyword evidence="2" id="KW-0695">RNA-directed DNA polymerase</keyword>
<comment type="caution">
    <text evidence="2">The sequence shown here is derived from an EMBL/GenBank/DDBJ whole genome shotgun (WGS) entry which is preliminary data.</text>
</comment>
<feature type="compositionally biased region" description="Basic and acidic residues" evidence="1">
    <location>
        <begin position="85"/>
        <end position="94"/>
    </location>
</feature>
<sequence length="449" mass="51072">MISLTFIEANYEVLESLLRERRRQKRNEDLRTELEYFSEEYDKEREMELRPVCNMTTTLVLYTRSPRTQRRIEMMVDFENAPNRDGGRVERNSEGGRPLGWGEDNNINQGQSPNYPPYTQNGNPSLEGTSIKYPQGGYVLQALTSNNVPPYNGLIYPTIVGSILNYKDLKAKFRSHFSQQKKFTNMHIAMYNIKQREGESTRAFVTSEVGAAFPSLKGNKKGQGKGLGHSIGRDYTTKRKSLEELTLGFREITFPFIAGVNNSFDPPSVKSLRVGSKVPLVGFSGEHSWPIREVPLEITIGDSSFSKTKTHNFVIIRSNSPHNLLLGRTGMQKMGIVVSMIHGAIKFHTPRGIGTVFLMYEFDKTGEGTKNLREVPPEDIKGILGCTDAKERIIVNSKYLIQMAKVDEDKTDFFAGEATFYYRKIPFGLKNARETYQRLVKKLFNDQIE</sequence>
<dbReference type="InterPro" id="IPR043502">
    <property type="entry name" value="DNA/RNA_pol_sf"/>
</dbReference>
<dbReference type="AlphaFoldDB" id="A0A6L2JU19"/>
<evidence type="ECO:0000256" key="1">
    <source>
        <dbReference type="SAM" id="MobiDB-lite"/>
    </source>
</evidence>
<feature type="region of interest" description="Disordered" evidence="1">
    <location>
        <begin position="81"/>
        <end position="113"/>
    </location>
</feature>
<dbReference type="SUPFAM" id="SSF56672">
    <property type="entry name" value="DNA/RNA polymerases"/>
    <property type="match status" value="1"/>
</dbReference>
<proteinExistence type="predicted"/>